<proteinExistence type="predicted"/>
<keyword evidence="3" id="KW-1185">Reference proteome</keyword>
<sequence>MTDLAFLTISALILAGTGAAAWMLRRSWQAKAGNPQWRLAGWALLGACLILPAFALGEARGPFIALSLASVAALLVVASGYRLRERKSGRSSLAPEPAERLSTTWRGVLRWLLAGPVGMISAMGLGICYAVWVPGEPQTRLVVGGMIVPIAWGGAMAWTLADSRILRATTVLVGVAIFGFGASIMKGFT</sequence>
<feature type="transmembrane region" description="Helical" evidence="1">
    <location>
        <begin position="138"/>
        <end position="158"/>
    </location>
</feature>
<dbReference type="AlphaFoldDB" id="A0A4T3F336"/>
<keyword evidence="1" id="KW-0812">Transmembrane</keyword>
<dbReference type="RefSeq" id="WP_136692471.1">
    <property type="nucleotide sequence ID" value="NZ_SSHH01000001.1"/>
</dbReference>
<dbReference type="OrthoDB" id="7427042at2"/>
<dbReference type="EMBL" id="SSHH01000001">
    <property type="protein sequence ID" value="TIX51685.1"/>
    <property type="molecule type" value="Genomic_DNA"/>
</dbReference>
<dbReference type="Proteomes" id="UP000309389">
    <property type="component" value="Unassembled WGS sequence"/>
</dbReference>
<feature type="transmembrane region" description="Helical" evidence="1">
    <location>
        <begin position="165"/>
        <end position="185"/>
    </location>
</feature>
<feature type="transmembrane region" description="Helical" evidence="1">
    <location>
        <begin position="108"/>
        <end position="132"/>
    </location>
</feature>
<accession>A0A4T3F336</accession>
<evidence type="ECO:0000313" key="2">
    <source>
        <dbReference type="EMBL" id="TIX51685.1"/>
    </source>
</evidence>
<feature type="transmembrane region" description="Helical" evidence="1">
    <location>
        <begin position="63"/>
        <end position="83"/>
    </location>
</feature>
<name>A0A4T3F336_9SPHN</name>
<reference evidence="2 3" key="1">
    <citation type="submission" date="2019-04" db="EMBL/GenBank/DDBJ databases">
        <title>Altererythrobacter aquimixticola sp. nov., isolated from sediment of junction between the ocean and a freshwater spring.</title>
        <authorList>
            <person name="Yoon J.-H."/>
        </authorList>
    </citation>
    <scope>NUCLEOTIDE SEQUENCE [LARGE SCALE GENOMIC DNA]</scope>
    <source>
        <strain evidence="2 3">SSKS-13</strain>
    </source>
</reference>
<comment type="caution">
    <text evidence="2">The sequence shown here is derived from an EMBL/GenBank/DDBJ whole genome shotgun (WGS) entry which is preliminary data.</text>
</comment>
<keyword evidence="1" id="KW-0472">Membrane</keyword>
<feature type="transmembrane region" description="Helical" evidence="1">
    <location>
        <begin position="37"/>
        <end position="57"/>
    </location>
</feature>
<gene>
    <name evidence="2" type="ORF">E5222_04340</name>
</gene>
<evidence type="ECO:0000313" key="3">
    <source>
        <dbReference type="Proteomes" id="UP000309389"/>
    </source>
</evidence>
<keyword evidence="1" id="KW-1133">Transmembrane helix</keyword>
<organism evidence="2 3">
    <name type="scientific">Alteraurantiacibacter aquimixticola</name>
    <dbReference type="NCBI Taxonomy" id="2489173"/>
    <lineage>
        <taxon>Bacteria</taxon>
        <taxon>Pseudomonadati</taxon>
        <taxon>Pseudomonadota</taxon>
        <taxon>Alphaproteobacteria</taxon>
        <taxon>Sphingomonadales</taxon>
        <taxon>Erythrobacteraceae</taxon>
        <taxon>Alteraurantiacibacter</taxon>
    </lineage>
</organism>
<protein>
    <submittedName>
        <fullName evidence="2">Uncharacterized protein</fullName>
    </submittedName>
</protein>
<evidence type="ECO:0000256" key="1">
    <source>
        <dbReference type="SAM" id="Phobius"/>
    </source>
</evidence>
<feature type="transmembrane region" description="Helical" evidence="1">
    <location>
        <begin position="6"/>
        <end position="25"/>
    </location>
</feature>